<dbReference type="Proteomes" id="UP000570474">
    <property type="component" value="Unassembled WGS sequence"/>
</dbReference>
<dbReference type="GO" id="GO:0043565">
    <property type="term" value="F:sequence-specific DNA binding"/>
    <property type="evidence" value="ECO:0007669"/>
    <property type="project" value="InterPro"/>
</dbReference>
<dbReference type="AlphaFoldDB" id="A0A847S574"/>
<name>A0A847S574_9BACT</name>
<evidence type="ECO:0000313" key="6">
    <source>
        <dbReference type="Proteomes" id="UP000570474"/>
    </source>
</evidence>
<evidence type="ECO:0000259" key="4">
    <source>
        <dbReference type="PROSITE" id="PS01124"/>
    </source>
</evidence>
<dbReference type="InterPro" id="IPR035418">
    <property type="entry name" value="AraC-bd_2"/>
</dbReference>
<dbReference type="InterPro" id="IPR037923">
    <property type="entry name" value="HTH-like"/>
</dbReference>
<dbReference type="PANTHER" id="PTHR43280:SF32">
    <property type="entry name" value="TRANSCRIPTIONAL REGULATORY PROTEIN"/>
    <property type="match status" value="1"/>
</dbReference>
<dbReference type="Gene3D" id="1.10.10.60">
    <property type="entry name" value="Homeodomain-like"/>
    <property type="match status" value="1"/>
</dbReference>
<dbReference type="InterPro" id="IPR018060">
    <property type="entry name" value="HTH_AraC"/>
</dbReference>
<keyword evidence="2" id="KW-0238">DNA-binding</keyword>
<dbReference type="EMBL" id="JABAIA010000003">
    <property type="protein sequence ID" value="NLR67987.1"/>
    <property type="molecule type" value="Genomic_DNA"/>
</dbReference>
<gene>
    <name evidence="5" type="ORF">HGH92_27020</name>
</gene>
<keyword evidence="3" id="KW-0804">Transcription</keyword>
<comment type="caution">
    <text evidence="5">The sequence shown here is derived from an EMBL/GenBank/DDBJ whole genome shotgun (WGS) entry which is preliminary data.</text>
</comment>
<evidence type="ECO:0000256" key="3">
    <source>
        <dbReference type="ARBA" id="ARBA00023163"/>
    </source>
</evidence>
<keyword evidence="6" id="KW-1185">Reference proteome</keyword>
<accession>A0A847S574</accession>
<dbReference type="SUPFAM" id="SSF46689">
    <property type="entry name" value="Homeodomain-like"/>
    <property type="match status" value="1"/>
</dbReference>
<proteinExistence type="predicted"/>
<dbReference type="Pfam" id="PF12833">
    <property type="entry name" value="HTH_18"/>
    <property type="match status" value="1"/>
</dbReference>
<dbReference type="SMART" id="SM00342">
    <property type="entry name" value="HTH_ARAC"/>
    <property type="match status" value="1"/>
</dbReference>
<keyword evidence="1" id="KW-0805">Transcription regulation</keyword>
<protein>
    <submittedName>
        <fullName evidence="5">AraC family transcriptional regulator</fullName>
    </submittedName>
</protein>
<evidence type="ECO:0000256" key="1">
    <source>
        <dbReference type="ARBA" id="ARBA00023015"/>
    </source>
</evidence>
<feature type="domain" description="HTH araC/xylS-type" evidence="4">
    <location>
        <begin position="174"/>
        <end position="272"/>
    </location>
</feature>
<evidence type="ECO:0000313" key="5">
    <source>
        <dbReference type="EMBL" id="NLR67987.1"/>
    </source>
</evidence>
<dbReference type="GO" id="GO:0003700">
    <property type="term" value="F:DNA-binding transcription factor activity"/>
    <property type="evidence" value="ECO:0007669"/>
    <property type="project" value="InterPro"/>
</dbReference>
<sequence>MLSNDAEFVLLKNNECLKAGQPVKNDYYTLMLGLRGEMDVTVGYHRFTLAPGHMAIISPKQIFSVDRITPDFATQQLLFTQSFLYKSHIREQVIDELLYLHPEYPPVFELEDNALPGVHRKFKTLAEEYDGTRPFHFEVIRLVLTELLYDYNRACEYCLLRFRKNMNRQYQLTFQFKKLVEEQFLELRTIAEYAVLLGVTAKHLSETVKEETGKTALEIIHERLLLEMQYQLKYSALSVKEAAGYFKFDNASHFTRFFKLKTGLTPKEYRQLP</sequence>
<dbReference type="InterPro" id="IPR009057">
    <property type="entry name" value="Homeodomain-like_sf"/>
</dbReference>
<dbReference type="PANTHER" id="PTHR43280">
    <property type="entry name" value="ARAC-FAMILY TRANSCRIPTIONAL REGULATOR"/>
    <property type="match status" value="1"/>
</dbReference>
<dbReference type="PROSITE" id="PS01124">
    <property type="entry name" value="HTH_ARAC_FAMILY_2"/>
    <property type="match status" value="1"/>
</dbReference>
<dbReference type="Pfam" id="PF14525">
    <property type="entry name" value="AraC_binding_2"/>
    <property type="match status" value="1"/>
</dbReference>
<dbReference type="SUPFAM" id="SSF51215">
    <property type="entry name" value="Regulatory protein AraC"/>
    <property type="match status" value="1"/>
</dbReference>
<evidence type="ECO:0000256" key="2">
    <source>
        <dbReference type="ARBA" id="ARBA00023125"/>
    </source>
</evidence>
<organism evidence="5 6">
    <name type="scientific">Chitinophaga varians</name>
    <dbReference type="NCBI Taxonomy" id="2202339"/>
    <lineage>
        <taxon>Bacteria</taxon>
        <taxon>Pseudomonadati</taxon>
        <taxon>Bacteroidota</taxon>
        <taxon>Chitinophagia</taxon>
        <taxon>Chitinophagales</taxon>
        <taxon>Chitinophagaceae</taxon>
        <taxon>Chitinophaga</taxon>
    </lineage>
</organism>
<dbReference type="RefSeq" id="WP_168873928.1">
    <property type="nucleotide sequence ID" value="NZ_JABAIA010000003.1"/>
</dbReference>
<reference evidence="5 6" key="1">
    <citation type="submission" date="2020-04" db="EMBL/GenBank/DDBJ databases">
        <authorList>
            <person name="Yin C."/>
        </authorList>
    </citation>
    <scope>NUCLEOTIDE SEQUENCE [LARGE SCALE GENOMIC DNA]</scope>
    <source>
        <strain evidence="5 6">Ae27</strain>
    </source>
</reference>